<feature type="non-terminal residue" evidence="1">
    <location>
        <position position="1"/>
    </location>
</feature>
<proteinExistence type="predicted"/>
<gene>
    <name evidence="1" type="ORF">CTOB1V02_LOCUS7241</name>
</gene>
<protein>
    <submittedName>
        <fullName evidence="1">Uncharacterized protein</fullName>
    </submittedName>
</protein>
<organism evidence="1">
    <name type="scientific">Cyprideis torosa</name>
    <dbReference type="NCBI Taxonomy" id="163714"/>
    <lineage>
        <taxon>Eukaryota</taxon>
        <taxon>Metazoa</taxon>
        <taxon>Ecdysozoa</taxon>
        <taxon>Arthropoda</taxon>
        <taxon>Crustacea</taxon>
        <taxon>Oligostraca</taxon>
        <taxon>Ostracoda</taxon>
        <taxon>Podocopa</taxon>
        <taxon>Podocopida</taxon>
        <taxon>Cytherocopina</taxon>
        <taxon>Cytheroidea</taxon>
        <taxon>Cytherideidae</taxon>
        <taxon>Cyprideis</taxon>
    </lineage>
</organism>
<dbReference type="AlphaFoldDB" id="A0A7R8WE80"/>
<sequence length="169" mass="19197">MFPISESERLTSRRKARRETLSVPTLSVCIYTVQVFEGSSEKSHWRNSVRMRHVWKAVYSFVQYAEAQEGDSCLGDISSILELVNEYPVSSIVAFALLLFCPGGTAVIVTKKAKRHFCGDLMYRFNCSLFCCSVFNRSVISVRVFNLLSISHPTPFQCDWCGKQFTEPS</sequence>
<dbReference type="EMBL" id="OB662029">
    <property type="protein sequence ID" value="CAD7229369.1"/>
    <property type="molecule type" value="Genomic_DNA"/>
</dbReference>
<accession>A0A7R8WE80</accession>
<reference evidence="1" key="1">
    <citation type="submission" date="2020-11" db="EMBL/GenBank/DDBJ databases">
        <authorList>
            <person name="Tran Van P."/>
        </authorList>
    </citation>
    <scope>NUCLEOTIDE SEQUENCE</scope>
</reference>
<name>A0A7R8WE80_9CRUS</name>
<evidence type="ECO:0000313" key="1">
    <source>
        <dbReference type="EMBL" id="CAD7229369.1"/>
    </source>
</evidence>